<name>A0A1U7NR56_9DEIO</name>
<proteinExistence type="predicted"/>
<dbReference type="EMBL" id="MSTI01000182">
    <property type="protein sequence ID" value="OLV15401.1"/>
    <property type="molecule type" value="Genomic_DNA"/>
</dbReference>
<dbReference type="InterPro" id="IPR016024">
    <property type="entry name" value="ARM-type_fold"/>
</dbReference>
<dbReference type="Pfam" id="PF18944">
    <property type="entry name" value="DUF5691"/>
    <property type="match status" value="1"/>
</dbReference>
<evidence type="ECO:0000313" key="1">
    <source>
        <dbReference type="EMBL" id="OLV15401.1"/>
    </source>
</evidence>
<evidence type="ECO:0000313" key="2">
    <source>
        <dbReference type="Proteomes" id="UP000186607"/>
    </source>
</evidence>
<dbReference type="RefSeq" id="WP_075837056.1">
    <property type="nucleotide sequence ID" value="NZ_MSTI01000182.1"/>
</dbReference>
<protein>
    <submittedName>
        <fullName evidence="1">Uncharacterized protein</fullName>
    </submittedName>
</protein>
<keyword evidence="2" id="KW-1185">Reference proteome</keyword>
<dbReference type="InterPro" id="IPR043746">
    <property type="entry name" value="DUF5691"/>
</dbReference>
<dbReference type="Proteomes" id="UP000186607">
    <property type="component" value="Unassembled WGS sequence"/>
</dbReference>
<dbReference type="STRING" id="249408.BOO71_0014956"/>
<gene>
    <name evidence="1" type="ORF">BOO71_0014956</name>
</gene>
<comment type="caution">
    <text evidence="1">The sequence shown here is derived from an EMBL/GenBank/DDBJ whole genome shotgun (WGS) entry which is preliminary data.</text>
</comment>
<dbReference type="SUPFAM" id="SSF48371">
    <property type="entry name" value="ARM repeat"/>
    <property type="match status" value="1"/>
</dbReference>
<sequence>MSDLKMLLATALVGTSRAALPSHADTALADALSRVKRDDAESTLLARAALVGLATRAGQMPLPLASPPEPAPAELRPEAPARVTRHLIAVLNTAMLPEWLSLCSVAGWRVPHADLPDLLDWGARVNEELRATLRPVLGERGRWLAGFSHDWRWLRGLKSGEVTVDGPEWEAATEAGREALFRALRDADSAASREFLTVHFKSEKAGVRKRLLDVLAQSWEAGDAELEPLLEETLSDRSEDVRVQARRLLQRLPGSAYNARMTGRAKAMLGQEKVGFLGRLRGQVNFTLTLPEVPDADLKRDGLEPVKHPAERLRHLLNAAHPGALMTALELEPAGLVGLAAQFEATDELVRAVFSSAAQPIEPAFSELAELLLPRLKGSFTHWRADLLALVPAQRREAELHAALRGHDSQLTLTLLRGLPTPWPADLSTEVFRQLSRAVRKAESQYAAYDKNSDWDYGWINVLELAQTRAAPAAPRPASLPADAPEYARQTLDNLYAGLDLRAQIHADFAAERSL</sequence>
<organism evidence="1 2">
    <name type="scientific">Deinococcus marmoris</name>
    <dbReference type="NCBI Taxonomy" id="249408"/>
    <lineage>
        <taxon>Bacteria</taxon>
        <taxon>Thermotogati</taxon>
        <taxon>Deinococcota</taxon>
        <taxon>Deinococci</taxon>
        <taxon>Deinococcales</taxon>
        <taxon>Deinococcaceae</taxon>
        <taxon>Deinococcus</taxon>
    </lineage>
</organism>
<reference evidence="1 2" key="1">
    <citation type="submission" date="2017-01" db="EMBL/GenBank/DDBJ databases">
        <title>Genome Analysis of Deinococcus marmoris KOPRI26562.</title>
        <authorList>
            <person name="Kim J.H."/>
            <person name="Oh H.-M."/>
        </authorList>
    </citation>
    <scope>NUCLEOTIDE SEQUENCE [LARGE SCALE GENOMIC DNA]</scope>
    <source>
        <strain evidence="1 2">KOPRI26562</strain>
    </source>
</reference>
<accession>A0A1U7NR56</accession>
<dbReference type="OrthoDB" id="73988at2"/>
<dbReference type="AlphaFoldDB" id="A0A1U7NR56"/>